<keyword evidence="1" id="KW-0472">Membrane</keyword>
<protein>
    <submittedName>
        <fullName evidence="2">Uncharacterized protein</fullName>
    </submittedName>
</protein>
<dbReference type="OrthoDB" id="7365954at2"/>
<name>A0A4V2G4C3_9BACT</name>
<gene>
    <name evidence="2" type="ORF">BDD14_1808</name>
</gene>
<evidence type="ECO:0000313" key="3">
    <source>
        <dbReference type="Proteomes" id="UP000292958"/>
    </source>
</evidence>
<keyword evidence="1" id="KW-1133">Transmembrane helix</keyword>
<evidence type="ECO:0000313" key="2">
    <source>
        <dbReference type="EMBL" id="RZU40356.1"/>
    </source>
</evidence>
<comment type="caution">
    <text evidence="2">The sequence shown here is derived from an EMBL/GenBank/DDBJ whole genome shotgun (WGS) entry which is preliminary data.</text>
</comment>
<reference evidence="2 3" key="1">
    <citation type="submission" date="2019-02" db="EMBL/GenBank/DDBJ databases">
        <title>Genomic Encyclopedia of Archaeal and Bacterial Type Strains, Phase II (KMG-II): from individual species to whole genera.</title>
        <authorList>
            <person name="Goeker M."/>
        </authorList>
    </citation>
    <scope>NUCLEOTIDE SEQUENCE [LARGE SCALE GENOMIC DNA]</scope>
    <source>
        <strain evidence="2 3">DSM 18101</strain>
    </source>
</reference>
<organism evidence="2 3">
    <name type="scientific">Edaphobacter modestus</name>
    <dbReference type="NCBI Taxonomy" id="388466"/>
    <lineage>
        <taxon>Bacteria</taxon>
        <taxon>Pseudomonadati</taxon>
        <taxon>Acidobacteriota</taxon>
        <taxon>Terriglobia</taxon>
        <taxon>Terriglobales</taxon>
        <taxon>Acidobacteriaceae</taxon>
        <taxon>Edaphobacter</taxon>
    </lineage>
</organism>
<dbReference type="EMBL" id="SHKW01000001">
    <property type="protein sequence ID" value="RZU40356.1"/>
    <property type="molecule type" value="Genomic_DNA"/>
</dbReference>
<feature type="transmembrane region" description="Helical" evidence="1">
    <location>
        <begin position="50"/>
        <end position="68"/>
    </location>
</feature>
<dbReference type="RefSeq" id="WP_130418433.1">
    <property type="nucleotide sequence ID" value="NZ_SHKW01000001.1"/>
</dbReference>
<proteinExistence type="predicted"/>
<dbReference type="Proteomes" id="UP000292958">
    <property type="component" value="Unassembled WGS sequence"/>
</dbReference>
<keyword evidence="3" id="KW-1185">Reference proteome</keyword>
<sequence length="102" mass="11066">MPWYDYIASFFAGMFLTNVVPHFVHGISGDSFPTPFANPPGKGLSSPTVNMLWALFNLLVGYLLLRVCRVASGNHLALALFFAGISAMGIMGSVSFRTKHAK</sequence>
<accession>A0A4V2G4C3</accession>
<dbReference type="AlphaFoldDB" id="A0A4V2G4C3"/>
<keyword evidence="1" id="KW-0812">Transmembrane</keyword>
<feature type="transmembrane region" description="Helical" evidence="1">
    <location>
        <begin position="75"/>
        <end position="96"/>
    </location>
</feature>
<evidence type="ECO:0000256" key="1">
    <source>
        <dbReference type="SAM" id="Phobius"/>
    </source>
</evidence>